<proteinExistence type="predicted"/>
<dbReference type="SUPFAM" id="SSF160582">
    <property type="entry name" value="MbtH-like"/>
    <property type="match status" value="1"/>
</dbReference>
<dbReference type="InterPro" id="IPR037407">
    <property type="entry name" value="MLP_fam"/>
</dbReference>
<accession>A0A560EN01</accession>
<dbReference type="SMART" id="SM00923">
    <property type="entry name" value="MbtH"/>
    <property type="match status" value="1"/>
</dbReference>
<dbReference type="Proteomes" id="UP000319859">
    <property type="component" value="Unassembled WGS sequence"/>
</dbReference>
<dbReference type="Gene3D" id="3.90.820.10">
    <property type="entry name" value="Structural Genomics, Unknown Function 30-nov-00 1gh9 Mol_id"/>
    <property type="match status" value="1"/>
</dbReference>
<comment type="caution">
    <text evidence="2">The sequence shown here is derived from an EMBL/GenBank/DDBJ whole genome shotgun (WGS) entry which is preliminary data.</text>
</comment>
<dbReference type="GO" id="GO:0019290">
    <property type="term" value="P:siderophore biosynthetic process"/>
    <property type="evidence" value="ECO:0007669"/>
    <property type="project" value="TreeGrafter"/>
</dbReference>
<dbReference type="RefSeq" id="WP_145754261.1">
    <property type="nucleotide sequence ID" value="NZ_VITN01000033.1"/>
</dbReference>
<organism evidence="2 3">
    <name type="scientific">Nitrospirillum amazonense</name>
    <dbReference type="NCBI Taxonomy" id="28077"/>
    <lineage>
        <taxon>Bacteria</taxon>
        <taxon>Pseudomonadati</taxon>
        <taxon>Pseudomonadota</taxon>
        <taxon>Alphaproteobacteria</taxon>
        <taxon>Rhodospirillales</taxon>
        <taxon>Azospirillaceae</taxon>
        <taxon>Nitrospirillum</taxon>
    </lineage>
</organism>
<dbReference type="PANTHER" id="PTHR38444:SF1">
    <property type="entry name" value="ENTEROBACTIN BIOSYNTHESIS PROTEIN YBDZ"/>
    <property type="match status" value="1"/>
</dbReference>
<dbReference type="PANTHER" id="PTHR38444">
    <property type="entry name" value="ENTEROBACTIN BIOSYNTHESIS PROTEIN YBDZ"/>
    <property type="match status" value="1"/>
</dbReference>
<reference evidence="2 3" key="1">
    <citation type="submission" date="2019-06" db="EMBL/GenBank/DDBJ databases">
        <title>Genomic Encyclopedia of Type Strains, Phase IV (KMG-V): Genome sequencing to study the core and pangenomes of soil and plant-associated prokaryotes.</title>
        <authorList>
            <person name="Whitman W."/>
        </authorList>
    </citation>
    <scope>NUCLEOTIDE SEQUENCE [LARGE SCALE GENOMIC DNA]</scope>
    <source>
        <strain evidence="2 3">BR 11880</strain>
    </source>
</reference>
<evidence type="ECO:0000313" key="2">
    <source>
        <dbReference type="EMBL" id="TWB10727.1"/>
    </source>
</evidence>
<evidence type="ECO:0000259" key="1">
    <source>
        <dbReference type="SMART" id="SM00923"/>
    </source>
</evidence>
<feature type="domain" description="MbtH-like" evidence="1">
    <location>
        <begin position="1"/>
        <end position="51"/>
    </location>
</feature>
<name>A0A560EN01_9PROT</name>
<dbReference type="OrthoDB" id="7584480at2"/>
<dbReference type="EMBL" id="VITN01000033">
    <property type="protein sequence ID" value="TWB10727.1"/>
    <property type="molecule type" value="Genomic_DNA"/>
</dbReference>
<gene>
    <name evidence="2" type="ORF">FBZ89_13320</name>
</gene>
<dbReference type="GO" id="GO:0005829">
    <property type="term" value="C:cytosol"/>
    <property type="evidence" value="ECO:0007669"/>
    <property type="project" value="TreeGrafter"/>
</dbReference>
<dbReference type="AlphaFoldDB" id="A0A560EN01"/>
<dbReference type="InterPro" id="IPR038020">
    <property type="entry name" value="MbtH-like_sf"/>
</dbReference>
<evidence type="ECO:0000313" key="3">
    <source>
        <dbReference type="Proteomes" id="UP000319859"/>
    </source>
</evidence>
<sequence>MSWDSPDTRFHVVINGEEQYSIWPDHKPLPAGWQAVGVSGTRDECLAHIETVWTDMRPLSLRRALEAADQAQ</sequence>
<dbReference type="InterPro" id="IPR005153">
    <property type="entry name" value="MbtH-like_dom"/>
</dbReference>
<dbReference type="Pfam" id="PF03621">
    <property type="entry name" value="MbtH"/>
    <property type="match status" value="1"/>
</dbReference>
<protein>
    <submittedName>
        <fullName evidence="2">MbtH protein</fullName>
    </submittedName>
</protein>